<reference evidence="4" key="2">
    <citation type="submission" date="2013-12" db="EMBL/GenBank/DDBJ databases">
        <authorList>
            <person name="Yu Y."/>
            <person name="Lee S."/>
            <person name="de Baynast K."/>
            <person name="Wissotski M."/>
            <person name="Liu L."/>
            <person name="Talag J."/>
            <person name="Goicoechea J."/>
            <person name="Angelova A."/>
            <person name="Jetty R."/>
            <person name="Kudrna D."/>
            <person name="Golser W."/>
            <person name="Rivera L."/>
            <person name="Zhang J."/>
            <person name="Wing R."/>
        </authorList>
    </citation>
    <scope>NUCLEOTIDE SEQUENCE</scope>
</reference>
<evidence type="ECO:0000313" key="3">
    <source>
        <dbReference type="EnsemblPlants" id="LPERR05G10320.1"/>
    </source>
</evidence>
<dbReference type="PANTHER" id="PTHR37380:SF1">
    <property type="entry name" value="CLE FAMILY OSCLE501 PROTEIN"/>
    <property type="match status" value="1"/>
</dbReference>
<dbReference type="EnsemblPlants" id="LPERR05G10320.1">
    <property type="protein sequence ID" value="LPERR05G10320.1"/>
    <property type="gene ID" value="LPERR05G10320"/>
</dbReference>
<dbReference type="Gramene" id="LPERR05G10320.1">
    <property type="protein sequence ID" value="LPERR05G10320.1"/>
    <property type="gene ID" value="LPERR05G10320"/>
</dbReference>
<name>A0A0D9WFH8_9ORYZ</name>
<accession>A0A0D9WFH8</accession>
<evidence type="ECO:0000256" key="1">
    <source>
        <dbReference type="SAM" id="MobiDB-lite"/>
    </source>
</evidence>
<sequence length="124" mass="12846">MAASVNHHRLCFLLFAVVAAALALAATTASATRSVPGAHDAAAIVVEDVDEAKHEVPSGESPIHNKNLPTPPADTANYYAMKHDVPSGESPVHNGLPTPPSGTDSTTVTVDRLVPTGPNPIHHH</sequence>
<feature type="signal peptide" evidence="2">
    <location>
        <begin position="1"/>
        <end position="25"/>
    </location>
</feature>
<evidence type="ECO:0000313" key="4">
    <source>
        <dbReference type="Proteomes" id="UP000032180"/>
    </source>
</evidence>
<reference evidence="3" key="3">
    <citation type="submission" date="2015-04" db="UniProtKB">
        <authorList>
            <consortium name="EnsemblPlants"/>
        </authorList>
    </citation>
    <scope>IDENTIFICATION</scope>
</reference>
<dbReference type="Proteomes" id="UP000032180">
    <property type="component" value="Chromosome 5"/>
</dbReference>
<dbReference type="PANTHER" id="PTHR37380">
    <property type="entry name" value="CLE FAMILY OSCLE501 PROTEIN"/>
    <property type="match status" value="1"/>
</dbReference>
<keyword evidence="4" id="KW-1185">Reference proteome</keyword>
<reference evidence="3 4" key="1">
    <citation type="submission" date="2012-08" db="EMBL/GenBank/DDBJ databases">
        <title>Oryza genome evolution.</title>
        <authorList>
            <person name="Wing R.A."/>
        </authorList>
    </citation>
    <scope>NUCLEOTIDE SEQUENCE</scope>
</reference>
<protein>
    <submittedName>
        <fullName evidence="3">Uncharacterized protein</fullName>
    </submittedName>
</protein>
<keyword evidence="2" id="KW-0732">Signal</keyword>
<organism evidence="3 4">
    <name type="scientific">Leersia perrieri</name>
    <dbReference type="NCBI Taxonomy" id="77586"/>
    <lineage>
        <taxon>Eukaryota</taxon>
        <taxon>Viridiplantae</taxon>
        <taxon>Streptophyta</taxon>
        <taxon>Embryophyta</taxon>
        <taxon>Tracheophyta</taxon>
        <taxon>Spermatophyta</taxon>
        <taxon>Magnoliopsida</taxon>
        <taxon>Liliopsida</taxon>
        <taxon>Poales</taxon>
        <taxon>Poaceae</taxon>
        <taxon>BOP clade</taxon>
        <taxon>Oryzoideae</taxon>
        <taxon>Oryzeae</taxon>
        <taxon>Oryzinae</taxon>
        <taxon>Leersia</taxon>
    </lineage>
</organism>
<proteinExistence type="predicted"/>
<dbReference type="AlphaFoldDB" id="A0A0D9WFH8"/>
<evidence type="ECO:0000256" key="2">
    <source>
        <dbReference type="SAM" id="SignalP"/>
    </source>
</evidence>
<feature type="region of interest" description="Disordered" evidence="1">
    <location>
        <begin position="52"/>
        <end position="124"/>
    </location>
</feature>
<dbReference type="HOGENOM" id="CLU_2137606_0_0_1"/>
<feature type="chain" id="PRO_5002348732" evidence="2">
    <location>
        <begin position="26"/>
        <end position="124"/>
    </location>
</feature>